<protein>
    <submittedName>
        <fullName evidence="3">Uncharacterized protein</fullName>
    </submittedName>
</protein>
<dbReference type="OrthoDB" id="2500942at2759"/>
<feature type="coiled-coil region" evidence="1">
    <location>
        <begin position="513"/>
        <end position="582"/>
    </location>
</feature>
<feature type="region of interest" description="Disordered" evidence="2">
    <location>
        <begin position="963"/>
        <end position="992"/>
    </location>
</feature>
<feature type="compositionally biased region" description="Basic residues" evidence="2">
    <location>
        <begin position="979"/>
        <end position="992"/>
    </location>
</feature>
<organism evidence="3 4">
    <name type="scientific">Puccinia sorghi</name>
    <dbReference type="NCBI Taxonomy" id="27349"/>
    <lineage>
        <taxon>Eukaryota</taxon>
        <taxon>Fungi</taxon>
        <taxon>Dikarya</taxon>
        <taxon>Basidiomycota</taxon>
        <taxon>Pucciniomycotina</taxon>
        <taxon>Pucciniomycetes</taxon>
        <taxon>Pucciniales</taxon>
        <taxon>Pucciniaceae</taxon>
        <taxon>Puccinia</taxon>
    </lineage>
</organism>
<feature type="coiled-coil region" evidence="1">
    <location>
        <begin position="189"/>
        <end position="223"/>
    </location>
</feature>
<dbReference type="STRING" id="27349.A0A0L6US67"/>
<sequence length="992" mass="113498">MSKNCEIKASKRSVPFSKLGSNKRQFISHSSSYLARSSSKNQEEAASISDLLSTVGEKNRNLVEELDDTVSQVKENQTLKAQIDVNEVQRRRSRELLKKLTSKILKEKENLDENVSAMKLQLGDRLAFEKKQAEFFTQEISSLRNEIRESLEAVHNIHEVSGAQKNEILESDSECSSGFQDARKAVDFARELNEDRQKKQMVIDILRKELENKSGQVTEMSQRIRESFRLAVKNEVLDDDFHPLKLPIEGELEDLSNRQSIHMSKMEESWKENSQNIQMTVQRRTELILGRLDDKYFLEEERLHATIEVLEKQVSSQKQASAELSNQLEVFRFKLGQAERSFDFEKRNNSNLREESSKLINQLSCAEAKRCLVERLTSRLAKENFKLETSKSKLDKENVSLNKKCVDLSEDVILHQNLHNQVSQDRESLKLKLKDQESVTLALRACEDANESSKMELRGLKQQIEELEENNVSLKTEKACRNLHLSECHLKIAELESKQKEMISISIKDSNAARHLHHEAQDLKEKNRSLEAHLEKTRQENRDFQKLISSKEDQVMTAAGSEAQLKVKIQELLASLEKQSNEHTALQYRLDCAQSKWEDSRNREDLATGEVNVLRENLKESRETQDSLNNEIKKLQERIVDFDLKSSEVEMVGELRHSKDTFDRLAEKVNQQIHKREEFDQLLNERLETEKRLTKMYEETTRLNGLLEKHVSLVNQIKRGTSASEKEEGNLQARLKKTQAELERSQVETRDLKASNAVQASTAAEILQETEKRASEARKEAVGYFACLLSIFLFPSDSDRGLIYRRVQPGRRRSLLWNGSMNCFNDRSTSIGNEKKRLAKQLGDSESRLLAMSAELAKAKGKPSLEEIFSSSEHNDRSSRPPPIKKRSETIGGLIDAGFVENQVSVIRCLPLNACHSRTGEIYNPQSSKRESHGKIRTIAKKTTMASEVGSQTRNDDLAFQAAAIPRSSRRAGIPATRSTRRAGVKKQNKRA</sequence>
<dbReference type="VEuPathDB" id="FungiDB:VP01_397g2"/>
<reference evidence="3 4" key="1">
    <citation type="submission" date="2015-08" db="EMBL/GenBank/DDBJ databases">
        <title>Next Generation Sequencing and Analysis of the Genome of Puccinia sorghi L Schw, the Causal Agent of Maize Common Rust.</title>
        <authorList>
            <person name="Rochi L."/>
            <person name="Burguener G."/>
            <person name="Darino M."/>
            <person name="Turjanski A."/>
            <person name="Kreff E."/>
            <person name="Dieguez M.J."/>
            <person name="Sacco F."/>
        </authorList>
    </citation>
    <scope>NUCLEOTIDE SEQUENCE [LARGE SCALE GENOMIC DNA]</scope>
    <source>
        <strain evidence="3 4">RO10H11247</strain>
    </source>
</reference>
<feature type="coiled-coil region" evidence="1">
    <location>
        <begin position="126"/>
        <end position="153"/>
    </location>
</feature>
<evidence type="ECO:0000256" key="2">
    <source>
        <dbReference type="SAM" id="MobiDB-lite"/>
    </source>
</evidence>
<keyword evidence="1" id="KW-0175">Coiled coil</keyword>
<name>A0A0L6US67_9BASI</name>
<feature type="coiled-coil region" evidence="1">
    <location>
        <begin position="307"/>
        <end position="369"/>
    </location>
</feature>
<keyword evidence="4" id="KW-1185">Reference proteome</keyword>
<feature type="coiled-coil region" evidence="1">
    <location>
        <begin position="443"/>
        <end position="477"/>
    </location>
</feature>
<feature type="coiled-coil region" evidence="1">
    <location>
        <begin position="728"/>
        <end position="780"/>
    </location>
</feature>
<dbReference type="AlphaFoldDB" id="A0A0L6US67"/>
<evidence type="ECO:0000256" key="1">
    <source>
        <dbReference type="SAM" id="Coils"/>
    </source>
</evidence>
<accession>A0A0L6US67</accession>
<feature type="coiled-coil region" evidence="1">
    <location>
        <begin position="611"/>
        <end position="645"/>
    </location>
</feature>
<comment type="caution">
    <text evidence="3">The sequence shown here is derived from an EMBL/GenBank/DDBJ whole genome shotgun (WGS) entry which is preliminary data.</text>
</comment>
<dbReference type="Proteomes" id="UP000037035">
    <property type="component" value="Unassembled WGS sequence"/>
</dbReference>
<gene>
    <name evidence="3" type="ORF">VP01_397g2</name>
</gene>
<evidence type="ECO:0000313" key="3">
    <source>
        <dbReference type="EMBL" id="KNZ51376.1"/>
    </source>
</evidence>
<feature type="region of interest" description="Disordered" evidence="2">
    <location>
        <begin position="862"/>
        <end position="888"/>
    </location>
</feature>
<dbReference type="EMBL" id="LAVV01009034">
    <property type="protein sequence ID" value="KNZ51376.1"/>
    <property type="molecule type" value="Genomic_DNA"/>
</dbReference>
<evidence type="ECO:0000313" key="4">
    <source>
        <dbReference type="Proteomes" id="UP000037035"/>
    </source>
</evidence>
<proteinExistence type="predicted"/>